<reference evidence="2" key="1">
    <citation type="journal article" date="2019" name="Int. J. Syst. Evol. Microbiol.">
        <title>The Global Catalogue of Microorganisms (GCM) 10K type strain sequencing project: providing services to taxonomists for standard genome sequencing and annotation.</title>
        <authorList>
            <consortium name="The Broad Institute Genomics Platform"/>
            <consortium name="The Broad Institute Genome Sequencing Center for Infectious Disease"/>
            <person name="Wu L."/>
            <person name="Ma J."/>
        </authorList>
    </citation>
    <scope>NUCLEOTIDE SEQUENCE [LARGE SCALE GENOMIC DNA]</scope>
    <source>
        <strain evidence="2">TISTR 2241</strain>
    </source>
</reference>
<evidence type="ECO:0000313" key="1">
    <source>
        <dbReference type="EMBL" id="MFD2616156.1"/>
    </source>
</evidence>
<protein>
    <submittedName>
        <fullName evidence="1">DUF6236 family protein</fullName>
    </submittedName>
</protein>
<accession>A0ABW5PME8</accession>
<keyword evidence="2" id="KW-1185">Reference proteome</keyword>
<dbReference type="InterPro" id="IPR046203">
    <property type="entry name" value="DUF6236"/>
</dbReference>
<name>A0ABW5PME8_9BACI</name>
<dbReference type="Pfam" id="PF19749">
    <property type="entry name" value="DUF6236"/>
    <property type="match status" value="1"/>
</dbReference>
<gene>
    <name evidence="1" type="ORF">ACFSTF_02370</name>
</gene>
<sequence length="279" mass="31496">MRGIVISPVEITGKNSMVIKGLNPIKLRQYLLYWDKIDFPKNNLIGFGESPDIEFLKQVGVLKQTNVQVLLSGEMTELYLKGQIIALNKNNEAEKGCWSLGQTNTHLVLPKNDTVKKRNIEINLHQALPIPSDKVSLDDILYFKERRKDELLSFRGMMDELYLEVADSSDQDRAEIKNIEKLQRSLMDLHKVMDESFSHRLLGGLKVEIDVPNLFDAAIKTAKGAGAGAVFHFPVEYGAILGLASSFIKVSSEVSLRPKAIPDNLRDFAYLYYAEKELQ</sequence>
<dbReference type="Proteomes" id="UP001597458">
    <property type="component" value="Unassembled WGS sequence"/>
</dbReference>
<proteinExistence type="predicted"/>
<comment type="caution">
    <text evidence="1">The sequence shown here is derived from an EMBL/GenBank/DDBJ whole genome shotgun (WGS) entry which is preliminary data.</text>
</comment>
<dbReference type="RefSeq" id="WP_141189602.1">
    <property type="nucleotide sequence ID" value="NZ_JBHUMR010000007.1"/>
</dbReference>
<organism evidence="1 2">
    <name type="scientific">Terrilactibacillus laevilacticus</name>
    <dbReference type="NCBI Taxonomy" id="1380157"/>
    <lineage>
        <taxon>Bacteria</taxon>
        <taxon>Bacillati</taxon>
        <taxon>Bacillota</taxon>
        <taxon>Bacilli</taxon>
        <taxon>Bacillales</taxon>
        <taxon>Bacillaceae</taxon>
        <taxon>Terrilactibacillus</taxon>
    </lineage>
</organism>
<dbReference type="EMBL" id="JBHUMR010000007">
    <property type="protein sequence ID" value="MFD2616156.1"/>
    <property type="molecule type" value="Genomic_DNA"/>
</dbReference>
<evidence type="ECO:0000313" key="2">
    <source>
        <dbReference type="Proteomes" id="UP001597458"/>
    </source>
</evidence>